<gene>
    <name evidence="1" type="ORF">MLD38_039303</name>
</gene>
<evidence type="ECO:0000313" key="2">
    <source>
        <dbReference type="Proteomes" id="UP001057402"/>
    </source>
</evidence>
<name>A0ACB9L314_9MYRT</name>
<accession>A0ACB9L314</accession>
<keyword evidence="2" id="KW-1185">Reference proteome</keyword>
<dbReference type="EMBL" id="CM042891">
    <property type="protein sequence ID" value="KAI4303704.1"/>
    <property type="molecule type" value="Genomic_DNA"/>
</dbReference>
<evidence type="ECO:0000313" key="1">
    <source>
        <dbReference type="EMBL" id="KAI4303704.1"/>
    </source>
</evidence>
<comment type="caution">
    <text evidence="1">The sequence shown here is derived from an EMBL/GenBank/DDBJ whole genome shotgun (WGS) entry which is preliminary data.</text>
</comment>
<protein>
    <submittedName>
        <fullName evidence="1">Uncharacterized protein</fullName>
    </submittedName>
</protein>
<dbReference type="Proteomes" id="UP001057402">
    <property type="component" value="Chromosome 12"/>
</dbReference>
<organism evidence="1 2">
    <name type="scientific">Melastoma candidum</name>
    <dbReference type="NCBI Taxonomy" id="119954"/>
    <lineage>
        <taxon>Eukaryota</taxon>
        <taxon>Viridiplantae</taxon>
        <taxon>Streptophyta</taxon>
        <taxon>Embryophyta</taxon>
        <taxon>Tracheophyta</taxon>
        <taxon>Spermatophyta</taxon>
        <taxon>Magnoliopsida</taxon>
        <taxon>eudicotyledons</taxon>
        <taxon>Gunneridae</taxon>
        <taxon>Pentapetalae</taxon>
        <taxon>rosids</taxon>
        <taxon>malvids</taxon>
        <taxon>Myrtales</taxon>
        <taxon>Melastomataceae</taxon>
        <taxon>Melastomatoideae</taxon>
        <taxon>Melastomateae</taxon>
        <taxon>Melastoma</taxon>
    </lineage>
</organism>
<reference evidence="2" key="1">
    <citation type="journal article" date="2023" name="Front. Plant Sci.">
        <title>Chromosomal-level genome assembly of Melastoma candidum provides insights into trichome evolution.</title>
        <authorList>
            <person name="Zhong Y."/>
            <person name="Wu W."/>
            <person name="Sun C."/>
            <person name="Zou P."/>
            <person name="Liu Y."/>
            <person name="Dai S."/>
            <person name="Zhou R."/>
        </authorList>
    </citation>
    <scope>NUCLEOTIDE SEQUENCE [LARGE SCALE GENOMIC DNA]</scope>
</reference>
<proteinExistence type="predicted"/>
<sequence>MVPALCMRLWYAPILELSSGVVLKGATLVAIRPSGGEKKDMGLGWIEEAFDGEGEEGDGMYAEAVRMLVKRRTYCLEMNSF</sequence>